<evidence type="ECO:0008006" key="3">
    <source>
        <dbReference type="Google" id="ProtNLM"/>
    </source>
</evidence>
<dbReference type="InterPro" id="IPR025412">
    <property type="entry name" value="DUF4304"/>
</dbReference>
<protein>
    <recommendedName>
        <fullName evidence="3">DUF4304 domain-containing protein</fullName>
    </recommendedName>
</protein>
<sequence>MRNSVTKDYKSFSSVSKSRFRKMAKELGYEQLSGINYIKQRDGWFEGFSLQASSYGNDFFYINYGISVPNLWEPFDEEINLKNLGYSLSHRLHHNSGQGFPNGTKVQIEESVDLAIEKYMEQASPWFNKINGLTDITEMYFNSTDLEENKLGEHDSFLCLKAANYGLFLFKSGDLENSLVWLKEAGRLYSEEEYLEDYEIDQKNTINNVIKVIKSA</sequence>
<accession>A0A317CJ07</accession>
<name>A0A317CJ07_9GAMM</name>
<dbReference type="EMBL" id="QGKL01000012">
    <property type="protein sequence ID" value="PWQ98257.1"/>
    <property type="molecule type" value="Genomic_DNA"/>
</dbReference>
<dbReference type="Proteomes" id="UP000245506">
    <property type="component" value="Unassembled WGS sequence"/>
</dbReference>
<reference evidence="1 2" key="1">
    <citation type="submission" date="2018-05" db="EMBL/GenBank/DDBJ databases">
        <title>Leucothrix arctica sp. nov., isolated from Arctic seawater.</title>
        <authorList>
            <person name="Choi A."/>
            <person name="Baek K."/>
        </authorList>
    </citation>
    <scope>NUCLEOTIDE SEQUENCE [LARGE SCALE GENOMIC DNA]</scope>
    <source>
        <strain evidence="1 2">IMCC9719</strain>
    </source>
</reference>
<organism evidence="1 2">
    <name type="scientific">Leucothrix arctica</name>
    <dbReference type="NCBI Taxonomy" id="1481894"/>
    <lineage>
        <taxon>Bacteria</taxon>
        <taxon>Pseudomonadati</taxon>
        <taxon>Pseudomonadota</taxon>
        <taxon>Gammaproteobacteria</taxon>
        <taxon>Thiotrichales</taxon>
        <taxon>Thiotrichaceae</taxon>
        <taxon>Leucothrix</taxon>
    </lineage>
</organism>
<evidence type="ECO:0000313" key="1">
    <source>
        <dbReference type="EMBL" id="PWQ98257.1"/>
    </source>
</evidence>
<dbReference type="AlphaFoldDB" id="A0A317CJ07"/>
<proteinExistence type="predicted"/>
<keyword evidence="2" id="KW-1185">Reference proteome</keyword>
<comment type="caution">
    <text evidence="1">The sequence shown here is derived from an EMBL/GenBank/DDBJ whole genome shotgun (WGS) entry which is preliminary data.</text>
</comment>
<evidence type="ECO:0000313" key="2">
    <source>
        <dbReference type="Proteomes" id="UP000245506"/>
    </source>
</evidence>
<gene>
    <name evidence="1" type="ORF">DKT75_03740</name>
</gene>
<dbReference type="Pfam" id="PF14137">
    <property type="entry name" value="DUF4304"/>
    <property type="match status" value="1"/>
</dbReference>